<name>A0ABU1MTC6_9CAUL</name>
<proteinExistence type="predicted"/>
<evidence type="ECO:0000313" key="3">
    <source>
        <dbReference type="EMBL" id="MDR6529429.1"/>
    </source>
</evidence>
<dbReference type="Proteomes" id="UP001262754">
    <property type="component" value="Unassembled WGS sequence"/>
</dbReference>
<reference evidence="3 4" key="1">
    <citation type="submission" date="2023-07" db="EMBL/GenBank/DDBJ databases">
        <title>Sorghum-associated microbial communities from plants grown in Nebraska, USA.</title>
        <authorList>
            <person name="Schachtman D."/>
        </authorList>
    </citation>
    <scope>NUCLEOTIDE SEQUENCE [LARGE SCALE GENOMIC DNA]</scope>
    <source>
        <strain evidence="3 4">DS2154</strain>
    </source>
</reference>
<dbReference type="Gene3D" id="2.40.10.220">
    <property type="entry name" value="predicted glycosyltransferase like domains"/>
    <property type="match status" value="1"/>
</dbReference>
<feature type="domain" description="PilZ" evidence="2">
    <location>
        <begin position="11"/>
        <end position="88"/>
    </location>
</feature>
<feature type="compositionally biased region" description="Basic and acidic residues" evidence="1">
    <location>
        <begin position="1"/>
        <end position="14"/>
    </location>
</feature>
<feature type="region of interest" description="Disordered" evidence="1">
    <location>
        <begin position="1"/>
        <end position="22"/>
    </location>
</feature>
<accession>A0ABU1MTC6</accession>
<dbReference type="EMBL" id="JAVDRL010000001">
    <property type="protein sequence ID" value="MDR6529429.1"/>
    <property type="molecule type" value="Genomic_DNA"/>
</dbReference>
<sequence length="116" mass="12733">MRSDVESRAPEQRAHARTPTKRKAYLVDGRKAWKCSLIDIADGGARVSLTDMGLPEEGIFLVDSIAKRVHLTRVVWRSQREAGLQFIESEALDGPAGGKDGAVTIATRFAWRLNGA</sequence>
<dbReference type="InterPro" id="IPR009875">
    <property type="entry name" value="PilZ_domain"/>
</dbReference>
<evidence type="ECO:0000313" key="4">
    <source>
        <dbReference type="Proteomes" id="UP001262754"/>
    </source>
</evidence>
<evidence type="ECO:0000259" key="2">
    <source>
        <dbReference type="Pfam" id="PF07238"/>
    </source>
</evidence>
<keyword evidence="4" id="KW-1185">Reference proteome</keyword>
<comment type="caution">
    <text evidence="3">The sequence shown here is derived from an EMBL/GenBank/DDBJ whole genome shotgun (WGS) entry which is preliminary data.</text>
</comment>
<gene>
    <name evidence="3" type="ORF">J2800_000144</name>
</gene>
<organism evidence="3 4">
    <name type="scientific">Caulobacter rhizosphaerae</name>
    <dbReference type="NCBI Taxonomy" id="2010972"/>
    <lineage>
        <taxon>Bacteria</taxon>
        <taxon>Pseudomonadati</taxon>
        <taxon>Pseudomonadota</taxon>
        <taxon>Alphaproteobacteria</taxon>
        <taxon>Caulobacterales</taxon>
        <taxon>Caulobacteraceae</taxon>
        <taxon>Caulobacter</taxon>
    </lineage>
</organism>
<dbReference type="RefSeq" id="WP_056752018.1">
    <property type="nucleotide sequence ID" value="NZ_BMLD01000005.1"/>
</dbReference>
<dbReference type="Pfam" id="PF07238">
    <property type="entry name" value="PilZ"/>
    <property type="match status" value="1"/>
</dbReference>
<dbReference type="SUPFAM" id="SSF141371">
    <property type="entry name" value="PilZ domain-like"/>
    <property type="match status" value="1"/>
</dbReference>
<evidence type="ECO:0000256" key="1">
    <source>
        <dbReference type="SAM" id="MobiDB-lite"/>
    </source>
</evidence>
<protein>
    <recommendedName>
        <fullName evidence="2">PilZ domain-containing protein</fullName>
    </recommendedName>
</protein>